<dbReference type="SMART" id="SM00364">
    <property type="entry name" value="LRR_BAC"/>
    <property type="match status" value="7"/>
</dbReference>
<dbReference type="AlphaFoldDB" id="A0A0X7YK15"/>
<keyword evidence="4" id="KW-0677">Repeat</keyword>
<dbReference type="GO" id="GO:0043531">
    <property type="term" value="F:ADP binding"/>
    <property type="evidence" value="ECO:0007669"/>
    <property type="project" value="InterPro"/>
</dbReference>
<evidence type="ECO:0000256" key="2">
    <source>
        <dbReference type="ARBA" id="ARBA00011982"/>
    </source>
</evidence>
<keyword evidence="9" id="KW-0472">Membrane</keyword>
<dbReference type="PANTHER" id="PTHR11017">
    <property type="entry name" value="LEUCINE-RICH REPEAT-CONTAINING PROTEIN"/>
    <property type="match status" value="1"/>
</dbReference>
<protein>
    <recommendedName>
        <fullName evidence="2">ADP-ribosyl cyclase/cyclic ADP-ribose hydrolase</fullName>
        <ecNumber evidence="2">3.2.2.6</ecNumber>
    </recommendedName>
</protein>
<evidence type="ECO:0000256" key="10">
    <source>
        <dbReference type="ARBA" id="ARBA00047304"/>
    </source>
</evidence>
<dbReference type="ExpressionAtlas" id="A0A0X7YK15">
    <property type="expression patterns" value="baseline"/>
</dbReference>
<evidence type="ECO:0000313" key="12">
    <source>
        <dbReference type="EMBL" id="AFA41486.1"/>
    </source>
</evidence>
<dbReference type="SUPFAM" id="SSF52058">
    <property type="entry name" value="L domain-like"/>
    <property type="match status" value="2"/>
</dbReference>
<accession>A0A0X7YK15</accession>
<dbReference type="Gene3D" id="1.10.8.430">
    <property type="entry name" value="Helical domain of apoptotic protease-activating factors"/>
    <property type="match status" value="1"/>
</dbReference>
<dbReference type="InterPro" id="IPR036390">
    <property type="entry name" value="WH_DNA-bd_sf"/>
</dbReference>
<dbReference type="InterPro" id="IPR044974">
    <property type="entry name" value="Disease_R_plants"/>
</dbReference>
<dbReference type="PANTHER" id="PTHR11017:SF545">
    <property type="entry name" value="TIR DOMAIN-CONTAINING PROTEIN"/>
    <property type="match status" value="1"/>
</dbReference>
<keyword evidence="5" id="KW-0378">Hydrolase</keyword>
<dbReference type="Pfam" id="PF23598">
    <property type="entry name" value="LRR_14"/>
    <property type="match status" value="2"/>
</dbReference>
<dbReference type="SMART" id="SM00255">
    <property type="entry name" value="TIR"/>
    <property type="match status" value="1"/>
</dbReference>
<evidence type="ECO:0000256" key="7">
    <source>
        <dbReference type="ARBA" id="ARBA00023027"/>
    </source>
</evidence>
<dbReference type="EMBL" id="JQ619511">
    <property type="protein sequence ID" value="AFA41486.1"/>
    <property type="molecule type" value="Genomic_DNA"/>
</dbReference>
<dbReference type="SMART" id="SM00369">
    <property type="entry name" value="LRR_TYP"/>
    <property type="match status" value="5"/>
</dbReference>
<feature type="domain" description="TIR" evidence="11">
    <location>
        <begin position="16"/>
        <end position="183"/>
    </location>
</feature>
<dbReference type="InterPro" id="IPR000157">
    <property type="entry name" value="TIR_dom"/>
</dbReference>
<proteinExistence type="predicted"/>
<evidence type="ECO:0000256" key="9">
    <source>
        <dbReference type="ARBA" id="ARBA00023136"/>
    </source>
</evidence>
<dbReference type="InterPro" id="IPR055414">
    <property type="entry name" value="LRR_R13L4/SHOC2-like"/>
</dbReference>
<dbReference type="PRINTS" id="PR00364">
    <property type="entry name" value="DISEASERSIST"/>
</dbReference>
<dbReference type="EC" id="3.2.2.6" evidence="2"/>
<keyword evidence="6" id="KW-0611">Plant defense</keyword>
<dbReference type="PROSITE" id="PS50104">
    <property type="entry name" value="TIR"/>
    <property type="match status" value="1"/>
</dbReference>
<dbReference type="GO" id="GO:0061809">
    <property type="term" value="F:NAD+ nucleosidase activity, cyclic ADP-ribose generating"/>
    <property type="evidence" value="ECO:0007669"/>
    <property type="project" value="UniProtKB-EC"/>
</dbReference>
<keyword evidence="8" id="KW-0175">Coiled coil</keyword>
<dbReference type="InterPro" id="IPR045344">
    <property type="entry name" value="C-JID"/>
</dbReference>
<sequence length="1076" mass="123271">MASSSSASNSQYCPQWMYDVFLSFRGDDTRNNFTSHLYEGLKNKGIFTFQDDKRLENGDSIPKELLKAIEESQVALVVFSKNYATSSWCLNELVKIIECKEKKGQIVIPIFYDVDPSEVRYQIKSFAEAFSKHESRYKDDVDGMEKVKGWRTALSAAADLTGCNVPGRERGKNQMARRLRFMKVLVVLDDINHPDHLEYLAGDLDWFGSGSRIIATTRDKQIIGKNNIVYEVTTLPERYAIQLFNHYAFKDEAPDEHIKKLALEVVSLAKGLPLALRLWGSWLCNKDKTEWREAVDLIKRESSQDVVKKLKISFEALQDKEKTIFLDIACFFRGWMEKDIIKILESYDLDARIRLRGLIEKSLVFISKYNTIQMHDLIQNIGRDVVKMQKDSGKPSRVWNVEDFEDVMMDNMGTMAVEAIWFTYSEKLCFSKDAMKNMQRLRILCIWCSPWASLSDSEDDSIGDLPNNLRWFVWYEYPWKLWPENFNPRRLVHLDLRRSLLHYLWNETKLQQLPSLRSLNLSLSKSLKRTPDFKGMPNLEYLDLYGCTSLEEVHPSLKYCKKLIELDLSYCTKLKRFPYVNVESLESLNLGSCSSLEKFPEIHGRMKQGTAINNFEHLPQNISKLGALEYLDLSDCKRQLPEDIVCLSSLKELLLKGNNFEHLPQSISKLGALEYLDLSDCKRLTQLPEDIGCLSSLKLLLLKGNNFEHLPQSISKLGALEYLHLSDCKRLTQLPEDIGCLSSLKVLLLKGNNFEHLPQSISKLGALEYLKLSDCKRLTRLPEDIGCLSSLKDLNLRGNNFEHLPQSISKLGALNYLKVSECKRLTRLPEDIGCLSSLKGLNLRRNNFEHLPQSISELGALKALDLSDCERLTQLPELPQQLHIIDAYWSNDWICNSLFQNISSLQHDICSSLRVFVSSEEDIPSWFKYQGMGTSVSVNLPKNWYELDKFLGFAVCYSVGRIDCITAHLIPLCDDGMSSITQEFALSNNSDELGINFLLVPLGGLWDASNANEKTPNDYGYIKLDGFRKEKNFGVRLLYKDESELCIGIRKSRYEEEATCSSSKKQRQLSPTSSGL</sequence>
<dbReference type="Pfam" id="PF20160">
    <property type="entry name" value="C-JID"/>
    <property type="match status" value="1"/>
</dbReference>
<dbReference type="GO" id="GO:0005524">
    <property type="term" value="F:ATP binding"/>
    <property type="evidence" value="ECO:0007669"/>
    <property type="project" value="UniProtKB-KW"/>
</dbReference>
<evidence type="ECO:0000256" key="3">
    <source>
        <dbReference type="ARBA" id="ARBA00022614"/>
    </source>
</evidence>
<dbReference type="SMART" id="SM00367">
    <property type="entry name" value="LRR_CC"/>
    <property type="match status" value="7"/>
</dbReference>
<evidence type="ECO:0000256" key="4">
    <source>
        <dbReference type="ARBA" id="ARBA00022737"/>
    </source>
</evidence>
<name>A0A0X7YK15_SOLTU</name>
<dbReference type="InterPro" id="IPR032675">
    <property type="entry name" value="LRR_dom_sf"/>
</dbReference>
<dbReference type="InterPro" id="IPR006553">
    <property type="entry name" value="Leu-rich_rpt_Cys-con_subtyp"/>
</dbReference>
<dbReference type="Gene3D" id="3.40.50.10140">
    <property type="entry name" value="Toll/interleukin-1 receptor homology (TIR) domain"/>
    <property type="match status" value="1"/>
</dbReference>
<reference evidence="12" key="1">
    <citation type="submission" date="2012-02" db="EMBL/GenBank/DDBJ databases">
        <title>The structure of a potato BAC clone containing several N-gene homologues within the resistance gene 'hot spot' of chromosome XI.</title>
        <authorList>
            <person name="Vuorinen A.L."/>
            <person name="Paulin L."/>
            <person name="Auvinen P."/>
            <person name="Gebhardt C."/>
            <person name="Watanabe K."/>
            <person name="Valkonen J.P.T."/>
        </authorList>
    </citation>
    <scope>NUCLEOTIDE SEQUENCE</scope>
</reference>
<dbReference type="FunFam" id="3.40.50.10140:FF:000007">
    <property type="entry name" value="Disease resistance protein (TIR-NBS-LRR class)"/>
    <property type="match status" value="1"/>
</dbReference>
<dbReference type="InterPro" id="IPR058192">
    <property type="entry name" value="WHD_ROQ1-like"/>
</dbReference>
<dbReference type="Pfam" id="PF01582">
    <property type="entry name" value="TIR"/>
    <property type="match status" value="1"/>
</dbReference>
<evidence type="ECO:0000256" key="5">
    <source>
        <dbReference type="ARBA" id="ARBA00022801"/>
    </source>
</evidence>
<comment type="subcellular location">
    <subcellularLocation>
        <location evidence="1">Membrane</location>
        <topology evidence="1">Peripheral membrane protein</topology>
    </subcellularLocation>
</comment>
<dbReference type="Gene3D" id="3.80.10.10">
    <property type="entry name" value="Ribonuclease Inhibitor"/>
    <property type="match status" value="3"/>
</dbReference>
<keyword evidence="3" id="KW-0433">Leucine-rich repeat</keyword>
<keyword evidence="7" id="KW-0520">NAD</keyword>
<dbReference type="InterPro" id="IPR002182">
    <property type="entry name" value="NB-ARC"/>
</dbReference>
<organism evidence="12">
    <name type="scientific">Solanum tuberosum</name>
    <name type="common">Potato</name>
    <dbReference type="NCBI Taxonomy" id="4113"/>
    <lineage>
        <taxon>Eukaryota</taxon>
        <taxon>Viridiplantae</taxon>
        <taxon>Streptophyta</taxon>
        <taxon>Embryophyta</taxon>
        <taxon>Tracheophyta</taxon>
        <taxon>Spermatophyta</taxon>
        <taxon>Magnoliopsida</taxon>
        <taxon>eudicotyledons</taxon>
        <taxon>Gunneridae</taxon>
        <taxon>Pentapetalae</taxon>
        <taxon>asterids</taxon>
        <taxon>lamiids</taxon>
        <taxon>Solanales</taxon>
        <taxon>Solanaceae</taxon>
        <taxon>Solanoideae</taxon>
        <taxon>Solaneae</taxon>
        <taxon>Solanum</taxon>
    </lineage>
</organism>
<dbReference type="SUPFAM" id="SSF52540">
    <property type="entry name" value="P-loop containing nucleoside triphosphate hydrolases"/>
    <property type="match status" value="1"/>
</dbReference>
<dbReference type="GO" id="GO:0051707">
    <property type="term" value="P:response to other organism"/>
    <property type="evidence" value="ECO:0007669"/>
    <property type="project" value="UniProtKB-ARBA"/>
</dbReference>
<evidence type="ECO:0000256" key="1">
    <source>
        <dbReference type="ARBA" id="ARBA00004170"/>
    </source>
</evidence>
<dbReference type="InterPro" id="IPR027417">
    <property type="entry name" value="P-loop_NTPase"/>
</dbReference>
<evidence type="ECO:0000256" key="6">
    <source>
        <dbReference type="ARBA" id="ARBA00022821"/>
    </source>
</evidence>
<dbReference type="GO" id="GO:0007165">
    <property type="term" value="P:signal transduction"/>
    <property type="evidence" value="ECO:0007669"/>
    <property type="project" value="InterPro"/>
</dbReference>
<dbReference type="Pfam" id="PF23282">
    <property type="entry name" value="WHD_ROQ1"/>
    <property type="match status" value="1"/>
</dbReference>
<dbReference type="SUPFAM" id="SSF52200">
    <property type="entry name" value="Toll/Interleukin receptor TIR domain"/>
    <property type="match status" value="1"/>
</dbReference>
<dbReference type="SUPFAM" id="SSF46785">
    <property type="entry name" value="Winged helix' DNA-binding domain"/>
    <property type="match status" value="1"/>
</dbReference>
<evidence type="ECO:0000256" key="8">
    <source>
        <dbReference type="ARBA" id="ARBA00023054"/>
    </source>
</evidence>
<dbReference type="InterPro" id="IPR003591">
    <property type="entry name" value="Leu-rich_rpt_typical-subtyp"/>
</dbReference>
<dbReference type="GO" id="GO:0016020">
    <property type="term" value="C:membrane"/>
    <property type="evidence" value="ECO:0007669"/>
    <property type="project" value="UniProtKB-SubCell"/>
</dbReference>
<evidence type="ECO:0000259" key="11">
    <source>
        <dbReference type="PROSITE" id="PS50104"/>
    </source>
</evidence>
<comment type="catalytic activity">
    <reaction evidence="10">
        <text>NAD(+) + H2O = ADP-D-ribose + nicotinamide + H(+)</text>
        <dbReference type="Rhea" id="RHEA:16301"/>
        <dbReference type="ChEBI" id="CHEBI:15377"/>
        <dbReference type="ChEBI" id="CHEBI:15378"/>
        <dbReference type="ChEBI" id="CHEBI:17154"/>
        <dbReference type="ChEBI" id="CHEBI:57540"/>
        <dbReference type="ChEBI" id="CHEBI:57967"/>
        <dbReference type="EC" id="3.2.2.6"/>
    </reaction>
    <physiologicalReaction direction="left-to-right" evidence="10">
        <dbReference type="Rhea" id="RHEA:16302"/>
    </physiologicalReaction>
</comment>
<dbReference type="GO" id="GO:0006952">
    <property type="term" value="P:defense response"/>
    <property type="evidence" value="ECO:0007669"/>
    <property type="project" value="UniProtKB-KW"/>
</dbReference>
<dbReference type="InterPro" id="IPR042197">
    <property type="entry name" value="Apaf_helical"/>
</dbReference>
<dbReference type="Pfam" id="PF00931">
    <property type="entry name" value="NB-ARC"/>
    <property type="match status" value="1"/>
</dbReference>
<dbReference type="InterPro" id="IPR035897">
    <property type="entry name" value="Toll_tir_struct_dom_sf"/>
</dbReference>